<feature type="region of interest" description="Disordered" evidence="1">
    <location>
        <begin position="57"/>
        <end position="94"/>
    </location>
</feature>
<name>A0A0D2MAZ1_9CHLO</name>
<evidence type="ECO:0000313" key="3">
    <source>
        <dbReference type="Proteomes" id="UP000054498"/>
    </source>
</evidence>
<reference evidence="2 3" key="1">
    <citation type="journal article" date="2013" name="BMC Genomics">
        <title>Reconstruction of the lipid metabolism for the microalga Monoraphidium neglectum from its genome sequence reveals characteristics suitable for biofuel production.</title>
        <authorList>
            <person name="Bogen C."/>
            <person name="Al-Dilaimi A."/>
            <person name="Albersmeier A."/>
            <person name="Wichmann J."/>
            <person name="Grundmann M."/>
            <person name="Rupp O."/>
            <person name="Lauersen K.J."/>
            <person name="Blifernez-Klassen O."/>
            <person name="Kalinowski J."/>
            <person name="Goesmann A."/>
            <person name="Mussgnug J.H."/>
            <person name="Kruse O."/>
        </authorList>
    </citation>
    <scope>NUCLEOTIDE SEQUENCE [LARGE SCALE GENOMIC DNA]</scope>
    <source>
        <strain evidence="2 3">SAG 48.87</strain>
    </source>
</reference>
<dbReference type="RefSeq" id="XP_013891525.1">
    <property type="nucleotide sequence ID" value="XM_014036071.1"/>
</dbReference>
<sequence>MQRAASSGGSGGIGRALAGGRADSLLSEGGPDYFTQSMSLLCPLDDDSLPMEAANLKSKQVGAARRPSRGLRAARGKLGGRGPGAPAGLESRVP</sequence>
<feature type="region of interest" description="Disordered" evidence="1">
    <location>
        <begin position="1"/>
        <end position="29"/>
    </location>
</feature>
<accession>A0A0D2MAZ1</accession>
<dbReference type="GeneID" id="25733120"/>
<gene>
    <name evidence="2" type="ORF">MNEG_15457</name>
</gene>
<dbReference type="KEGG" id="mng:MNEG_15457"/>
<dbReference type="STRING" id="145388.A0A0D2MAZ1"/>
<feature type="compositionally biased region" description="Basic residues" evidence="1">
    <location>
        <begin position="66"/>
        <end position="75"/>
    </location>
</feature>
<dbReference type="AlphaFoldDB" id="A0A0D2MAZ1"/>
<proteinExistence type="predicted"/>
<evidence type="ECO:0000256" key="1">
    <source>
        <dbReference type="SAM" id="MobiDB-lite"/>
    </source>
</evidence>
<organism evidence="2 3">
    <name type="scientific">Monoraphidium neglectum</name>
    <dbReference type="NCBI Taxonomy" id="145388"/>
    <lineage>
        <taxon>Eukaryota</taxon>
        <taxon>Viridiplantae</taxon>
        <taxon>Chlorophyta</taxon>
        <taxon>core chlorophytes</taxon>
        <taxon>Chlorophyceae</taxon>
        <taxon>CS clade</taxon>
        <taxon>Sphaeropleales</taxon>
        <taxon>Selenastraceae</taxon>
        <taxon>Monoraphidium</taxon>
    </lineage>
</organism>
<keyword evidence="3" id="KW-1185">Reference proteome</keyword>
<dbReference type="Proteomes" id="UP000054498">
    <property type="component" value="Unassembled WGS sequence"/>
</dbReference>
<protein>
    <submittedName>
        <fullName evidence="2">Uncharacterized protein</fullName>
    </submittedName>
</protein>
<evidence type="ECO:0000313" key="2">
    <source>
        <dbReference type="EMBL" id="KIY92505.1"/>
    </source>
</evidence>
<dbReference type="EMBL" id="KK105560">
    <property type="protein sequence ID" value="KIY92505.1"/>
    <property type="molecule type" value="Genomic_DNA"/>
</dbReference>